<protein>
    <submittedName>
        <fullName evidence="1">Uncharacterized protein</fullName>
    </submittedName>
</protein>
<accession>A0A2P2QX28</accession>
<organism evidence="1">
    <name type="scientific">Rhizophora mucronata</name>
    <name type="common">Asiatic mangrove</name>
    <dbReference type="NCBI Taxonomy" id="61149"/>
    <lineage>
        <taxon>Eukaryota</taxon>
        <taxon>Viridiplantae</taxon>
        <taxon>Streptophyta</taxon>
        <taxon>Embryophyta</taxon>
        <taxon>Tracheophyta</taxon>
        <taxon>Spermatophyta</taxon>
        <taxon>Magnoliopsida</taxon>
        <taxon>eudicotyledons</taxon>
        <taxon>Gunneridae</taxon>
        <taxon>Pentapetalae</taxon>
        <taxon>rosids</taxon>
        <taxon>fabids</taxon>
        <taxon>Malpighiales</taxon>
        <taxon>Rhizophoraceae</taxon>
        <taxon>Rhizophora</taxon>
    </lineage>
</organism>
<name>A0A2P2QX28_RHIMU</name>
<proteinExistence type="predicted"/>
<dbReference type="AlphaFoldDB" id="A0A2P2QX28"/>
<evidence type="ECO:0000313" key="1">
    <source>
        <dbReference type="EMBL" id="MBX71444.1"/>
    </source>
</evidence>
<reference evidence="1" key="1">
    <citation type="submission" date="2018-02" db="EMBL/GenBank/DDBJ databases">
        <title>Rhizophora mucronata_Transcriptome.</title>
        <authorList>
            <person name="Meera S.P."/>
            <person name="Sreeshan A."/>
            <person name="Augustine A."/>
        </authorList>
    </citation>
    <scope>NUCLEOTIDE SEQUENCE</scope>
    <source>
        <tissue evidence="1">Leaf</tissue>
    </source>
</reference>
<dbReference type="EMBL" id="GGEC01090960">
    <property type="protein sequence ID" value="MBX71444.1"/>
    <property type="molecule type" value="Transcribed_RNA"/>
</dbReference>
<sequence length="25" mass="2890">MFLPIGLQNEEPFPALPSFPLMHTY</sequence>